<evidence type="ECO:0000313" key="1">
    <source>
        <dbReference type="EMBL" id="KYO28105.1"/>
    </source>
</evidence>
<comment type="caution">
    <text evidence="1">The sequence shown here is derived from an EMBL/GenBank/DDBJ whole genome shotgun (WGS) entry which is preliminary data.</text>
</comment>
<gene>
    <name evidence="1" type="ORF">Y1Q_0005099</name>
</gene>
<dbReference type="Proteomes" id="UP000050525">
    <property type="component" value="Unassembled WGS sequence"/>
</dbReference>
<reference evidence="1 2" key="1">
    <citation type="journal article" date="2012" name="Genome Biol.">
        <title>Sequencing three crocodilian genomes to illuminate the evolution of archosaurs and amniotes.</title>
        <authorList>
            <person name="St John J.A."/>
            <person name="Braun E.L."/>
            <person name="Isberg S.R."/>
            <person name="Miles L.G."/>
            <person name="Chong A.Y."/>
            <person name="Gongora J."/>
            <person name="Dalzell P."/>
            <person name="Moran C."/>
            <person name="Bed'hom B."/>
            <person name="Abzhanov A."/>
            <person name="Burgess S.C."/>
            <person name="Cooksey A.M."/>
            <person name="Castoe T.A."/>
            <person name="Crawford N.G."/>
            <person name="Densmore L.D."/>
            <person name="Drew J.C."/>
            <person name="Edwards S.V."/>
            <person name="Faircloth B.C."/>
            <person name="Fujita M.K."/>
            <person name="Greenwold M.J."/>
            <person name="Hoffmann F.G."/>
            <person name="Howard J.M."/>
            <person name="Iguchi T."/>
            <person name="Janes D.E."/>
            <person name="Khan S.Y."/>
            <person name="Kohno S."/>
            <person name="de Koning A.J."/>
            <person name="Lance S.L."/>
            <person name="McCarthy F.M."/>
            <person name="McCormack J.E."/>
            <person name="Merchant M.E."/>
            <person name="Peterson D.G."/>
            <person name="Pollock D.D."/>
            <person name="Pourmand N."/>
            <person name="Raney B.J."/>
            <person name="Roessler K.A."/>
            <person name="Sanford J.R."/>
            <person name="Sawyer R.H."/>
            <person name="Schmidt C.J."/>
            <person name="Triplett E.W."/>
            <person name="Tuberville T.D."/>
            <person name="Venegas-Anaya M."/>
            <person name="Howard J.T."/>
            <person name="Jarvis E.D."/>
            <person name="Guillette L.J.Jr."/>
            <person name="Glenn T.C."/>
            <person name="Green R.E."/>
            <person name="Ray D.A."/>
        </authorList>
    </citation>
    <scope>NUCLEOTIDE SEQUENCE [LARGE SCALE GENOMIC DNA]</scope>
    <source>
        <strain evidence="1">KSC_2009_1</strain>
    </source>
</reference>
<dbReference type="AlphaFoldDB" id="A0A151MUE4"/>
<name>A0A151MUE4_ALLMI</name>
<evidence type="ECO:0000313" key="2">
    <source>
        <dbReference type="Proteomes" id="UP000050525"/>
    </source>
</evidence>
<sequence>MLWTVKFVPDGTENRQTPLIADGCQETYARGVREPRRFPSYSVHYGAFEMQGRFVSETMRGRDFYPIP</sequence>
<keyword evidence="2" id="KW-1185">Reference proteome</keyword>
<proteinExistence type="predicted"/>
<protein>
    <submittedName>
        <fullName evidence="1">Uncharacterized protein</fullName>
    </submittedName>
</protein>
<accession>A0A151MUE4</accession>
<organism evidence="1 2">
    <name type="scientific">Alligator mississippiensis</name>
    <name type="common">American alligator</name>
    <dbReference type="NCBI Taxonomy" id="8496"/>
    <lineage>
        <taxon>Eukaryota</taxon>
        <taxon>Metazoa</taxon>
        <taxon>Chordata</taxon>
        <taxon>Craniata</taxon>
        <taxon>Vertebrata</taxon>
        <taxon>Euteleostomi</taxon>
        <taxon>Archelosauria</taxon>
        <taxon>Archosauria</taxon>
        <taxon>Crocodylia</taxon>
        <taxon>Alligatoridae</taxon>
        <taxon>Alligatorinae</taxon>
        <taxon>Alligator</taxon>
    </lineage>
</organism>
<dbReference type="EMBL" id="AKHW03005047">
    <property type="protein sequence ID" value="KYO28105.1"/>
    <property type="molecule type" value="Genomic_DNA"/>
</dbReference>